<comment type="catalytic activity">
    <reaction evidence="1">
        <text>Thiol-dependent hydrolysis of ester, thioester, amide, peptide and isopeptide bonds formed by the C-terminal Gly of ubiquitin (a 76-residue protein attached to proteins as an intracellular targeting signal).</text>
        <dbReference type="EC" id="3.4.19.12"/>
    </reaction>
</comment>
<dbReference type="Proteomes" id="UP000187455">
    <property type="component" value="Unassembled WGS sequence"/>
</dbReference>
<evidence type="ECO:0000256" key="1">
    <source>
        <dbReference type="ARBA" id="ARBA00000707"/>
    </source>
</evidence>
<dbReference type="GO" id="GO:0005829">
    <property type="term" value="C:cytosol"/>
    <property type="evidence" value="ECO:0007669"/>
    <property type="project" value="TreeGrafter"/>
</dbReference>
<evidence type="ECO:0000313" key="9">
    <source>
        <dbReference type="EMBL" id="OLY83410.1"/>
    </source>
</evidence>
<dbReference type="SUPFAM" id="SSF54001">
    <property type="entry name" value="Cysteine proteinases"/>
    <property type="match status" value="1"/>
</dbReference>
<accession>A0A1R0H2Q2</accession>
<sequence length="381" mass="43342">MGRVANWVSSRDEQDAQEFFQILMQTFQKVKKPHINPILSSLKNPPFHKGAPIKNAEVFVELKNPFIGLAASKIACITCGYTASLSHYSTDCISLPVPRKKNCTIYECLSSYTVIDQLDDFRCRKCILTNSISENNFLINRLKAEIRDYQKQINKLSNHSSSENMTDKIGSSDKLSDKLNRLIKLLNHSESTLENIIESNKKIEFALKNDPELDLGDMCLSKKSTGLSTRQTMIARLPQLLCLHLNRSIYTNTGDVVKNDCKISLDPILDMAPYLTTGYLDTRPLHPISSISKTKDSASRINTDQQNSKFELISIVSHLGSHNSGHYYTYKRIPYINPSDNSKSNKKYQWYRVSDSDFTPYDESSVFNVGNAFMLFYSRIE</sequence>
<evidence type="ECO:0000256" key="5">
    <source>
        <dbReference type="ARBA" id="ARBA00022786"/>
    </source>
</evidence>
<dbReference type="PROSITE" id="PS50235">
    <property type="entry name" value="USP_3"/>
    <property type="match status" value="1"/>
</dbReference>
<dbReference type="GO" id="GO:0004843">
    <property type="term" value="F:cysteine-type deubiquitinase activity"/>
    <property type="evidence" value="ECO:0007669"/>
    <property type="project" value="UniProtKB-EC"/>
</dbReference>
<name>A0A1R0H2Q2_9FUNG</name>
<dbReference type="InterPro" id="IPR050164">
    <property type="entry name" value="Peptidase_C19"/>
</dbReference>
<gene>
    <name evidence="9" type="ORF">AYI68_g2451</name>
</gene>
<dbReference type="EMBL" id="LSSL01000920">
    <property type="protein sequence ID" value="OLY83410.1"/>
    <property type="molecule type" value="Genomic_DNA"/>
</dbReference>
<dbReference type="OrthoDB" id="2020758at2759"/>
<proteinExistence type="inferred from homology"/>
<dbReference type="PROSITE" id="PS00973">
    <property type="entry name" value="USP_2"/>
    <property type="match status" value="1"/>
</dbReference>
<evidence type="ECO:0000259" key="8">
    <source>
        <dbReference type="PROSITE" id="PS50235"/>
    </source>
</evidence>
<dbReference type="AlphaFoldDB" id="A0A1R0H2Q2"/>
<feature type="domain" description="USP" evidence="8">
    <location>
        <begin position="1"/>
        <end position="380"/>
    </location>
</feature>
<dbReference type="InterPro" id="IPR018200">
    <property type="entry name" value="USP_CS"/>
</dbReference>
<protein>
    <recommendedName>
        <fullName evidence="3">ubiquitinyl hydrolase 1</fullName>
        <ecNumber evidence="3">3.4.19.12</ecNumber>
    </recommendedName>
</protein>
<dbReference type="GO" id="GO:0016579">
    <property type="term" value="P:protein deubiquitination"/>
    <property type="evidence" value="ECO:0007669"/>
    <property type="project" value="InterPro"/>
</dbReference>
<reference evidence="9 10" key="1">
    <citation type="journal article" date="2016" name="Mol. Biol. Evol.">
        <title>Genome-Wide Survey of Gut Fungi (Harpellales) Reveals the First Horizontally Transferred Ubiquitin Gene from a Mosquito Host.</title>
        <authorList>
            <person name="Wang Y."/>
            <person name="White M.M."/>
            <person name="Kvist S."/>
            <person name="Moncalvo J.M."/>
        </authorList>
    </citation>
    <scope>NUCLEOTIDE SEQUENCE [LARGE SCALE GENOMIC DNA]</scope>
    <source>
        <strain evidence="9 10">ALG-7-W6</strain>
    </source>
</reference>
<comment type="similarity">
    <text evidence="2">Belongs to the peptidase C19 family.</text>
</comment>
<evidence type="ECO:0000256" key="7">
    <source>
        <dbReference type="ARBA" id="ARBA00022807"/>
    </source>
</evidence>
<evidence type="ECO:0000256" key="4">
    <source>
        <dbReference type="ARBA" id="ARBA00022670"/>
    </source>
</evidence>
<dbReference type="GO" id="GO:0006508">
    <property type="term" value="P:proteolysis"/>
    <property type="evidence" value="ECO:0007669"/>
    <property type="project" value="UniProtKB-KW"/>
</dbReference>
<dbReference type="PANTHER" id="PTHR24006:SF888">
    <property type="entry name" value="UBIQUITIN CARBOXYL-TERMINAL HYDROLASE 30"/>
    <property type="match status" value="1"/>
</dbReference>
<dbReference type="STRING" id="133383.A0A1R0H2Q2"/>
<comment type="caution">
    <text evidence="9">The sequence shown here is derived from an EMBL/GenBank/DDBJ whole genome shotgun (WGS) entry which is preliminary data.</text>
</comment>
<keyword evidence="5" id="KW-0833">Ubl conjugation pathway</keyword>
<evidence type="ECO:0000313" key="10">
    <source>
        <dbReference type="Proteomes" id="UP000187455"/>
    </source>
</evidence>
<dbReference type="PANTHER" id="PTHR24006">
    <property type="entry name" value="UBIQUITIN CARBOXYL-TERMINAL HYDROLASE"/>
    <property type="match status" value="1"/>
</dbReference>
<evidence type="ECO:0000256" key="6">
    <source>
        <dbReference type="ARBA" id="ARBA00022801"/>
    </source>
</evidence>
<dbReference type="GO" id="GO:0005634">
    <property type="term" value="C:nucleus"/>
    <property type="evidence" value="ECO:0007669"/>
    <property type="project" value="TreeGrafter"/>
</dbReference>
<evidence type="ECO:0000256" key="2">
    <source>
        <dbReference type="ARBA" id="ARBA00009085"/>
    </source>
</evidence>
<keyword evidence="10" id="KW-1185">Reference proteome</keyword>
<evidence type="ECO:0000256" key="3">
    <source>
        <dbReference type="ARBA" id="ARBA00012759"/>
    </source>
</evidence>
<dbReference type="EC" id="3.4.19.12" evidence="3"/>
<keyword evidence="6 9" id="KW-0378">Hydrolase</keyword>
<dbReference type="Gene3D" id="3.90.70.10">
    <property type="entry name" value="Cysteine proteinases"/>
    <property type="match status" value="2"/>
</dbReference>
<dbReference type="Pfam" id="PF00443">
    <property type="entry name" value="UCH"/>
    <property type="match status" value="1"/>
</dbReference>
<organism evidence="9 10">
    <name type="scientific">Smittium mucronatum</name>
    <dbReference type="NCBI Taxonomy" id="133383"/>
    <lineage>
        <taxon>Eukaryota</taxon>
        <taxon>Fungi</taxon>
        <taxon>Fungi incertae sedis</taxon>
        <taxon>Zoopagomycota</taxon>
        <taxon>Kickxellomycotina</taxon>
        <taxon>Harpellomycetes</taxon>
        <taxon>Harpellales</taxon>
        <taxon>Legeriomycetaceae</taxon>
        <taxon>Smittium</taxon>
    </lineage>
</organism>
<keyword evidence="4" id="KW-0645">Protease</keyword>
<dbReference type="InterPro" id="IPR001394">
    <property type="entry name" value="Peptidase_C19_UCH"/>
</dbReference>
<keyword evidence="7" id="KW-0788">Thiol protease</keyword>
<dbReference type="InterPro" id="IPR028889">
    <property type="entry name" value="USP"/>
</dbReference>
<dbReference type="InterPro" id="IPR038765">
    <property type="entry name" value="Papain-like_cys_pep_sf"/>
</dbReference>